<keyword evidence="3" id="KW-1185">Reference proteome</keyword>
<dbReference type="Pfam" id="PF21230">
    <property type="entry name" value="Nakanori"/>
    <property type="match status" value="1"/>
</dbReference>
<proteinExistence type="predicted"/>
<name>A0ABD3CV19_9LAMI</name>
<dbReference type="PANTHER" id="PTHR36482:SF5">
    <property type="entry name" value="23 KDA JASMONATE-INDUCED PROTEIN-LIKE"/>
    <property type="match status" value="1"/>
</dbReference>
<sequence length="253" mass="27602">MTCLSTCRFGTPVTNSTVQQINIGITNITAVHRAEVALMYINADGKADDARKFVADVKNRYGNGTCALCTIYNATGNTLTFLRFHTYAGTVWQFPYPHVIQNGQWGAFLHVRGTLAGPSKEGVIYRGQNNGGITRDWMLVWNISRMNYQNRVYTEIRNIVGSTINWDTVNNNMEQQLTNHVTTAHGCFSSVSVGAGPSPNFVGIMSLEGVNRDVAALANDVSAIFSSLDSKYEDDEGVLDDSVDDATPATGES</sequence>
<dbReference type="AlphaFoldDB" id="A0ABD3CV19"/>
<evidence type="ECO:0000313" key="3">
    <source>
        <dbReference type="Proteomes" id="UP001632038"/>
    </source>
</evidence>
<feature type="region of interest" description="Disordered" evidence="1">
    <location>
        <begin position="234"/>
        <end position="253"/>
    </location>
</feature>
<evidence type="ECO:0000313" key="2">
    <source>
        <dbReference type="EMBL" id="KAL3633513.1"/>
    </source>
</evidence>
<organism evidence="2 3">
    <name type="scientific">Castilleja foliolosa</name>
    <dbReference type="NCBI Taxonomy" id="1961234"/>
    <lineage>
        <taxon>Eukaryota</taxon>
        <taxon>Viridiplantae</taxon>
        <taxon>Streptophyta</taxon>
        <taxon>Embryophyta</taxon>
        <taxon>Tracheophyta</taxon>
        <taxon>Spermatophyta</taxon>
        <taxon>Magnoliopsida</taxon>
        <taxon>eudicotyledons</taxon>
        <taxon>Gunneridae</taxon>
        <taxon>Pentapetalae</taxon>
        <taxon>asterids</taxon>
        <taxon>lamiids</taxon>
        <taxon>Lamiales</taxon>
        <taxon>Orobanchaceae</taxon>
        <taxon>Pedicularideae</taxon>
        <taxon>Castillejinae</taxon>
        <taxon>Castilleja</taxon>
    </lineage>
</organism>
<dbReference type="InterPro" id="IPR049065">
    <property type="entry name" value="Nakanori"/>
</dbReference>
<dbReference type="InterPro" id="IPR053085">
    <property type="entry name" value="Jasmonate-induced_protein"/>
</dbReference>
<protein>
    <submittedName>
        <fullName evidence="2">Uncharacterized protein</fullName>
    </submittedName>
</protein>
<dbReference type="PANTHER" id="PTHR36482">
    <property type="entry name" value="OSJNBA0024J22.15 PROTEIN"/>
    <property type="match status" value="1"/>
</dbReference>
<gene>
    <name evidence="2" type="ORF">CASFOL_022275</name>
</gene>
<reference evidence="3" key="1">
    <citation type="journal article" date="2024" name="IScience">
        <title>Strigolactones Initiate the Formation of Haustorium-like Structures in Castilleja.</title>
        <authorList>
            <person name="Buerger M."/>
            <person name="Peterson D."/>
            <person name="Chory J."/>
        </authorList>
    </citation>
    <scope>NUCLEOTIDE SEQUENCE [LARGE SCALE GENOMIC DNA]</scope>
</reference>
<comment type="caution">
    <text evidence="2">The sequence shown here is derived from an EMBL/GenBank/DDBJ whole genome shotgun (WGS) entry which is preliminary data.</text>
</comment>
<evidence type="ECO:0000256" key="1">
    <source>
        <dbReference type="SAM" id="MobiDB-lite"/>
    </source>
</evidence>
<feature type="compositionally biased region" description="Acidic residues" evidence="1">
    <location>
        <begin position="234"/>
        <end position="244"/>
    </location>
</feature>
<dbReference type="Proteomes" id="UP001632038">
    <property type="component" value="Unassembled WGS sequence"/>
</dbReference>
<dbReference type="EMBL" id="JAVIJP010000029">
    <property type="protein sequence ID" value="KAL3633513.1"/>
    <property type="molecule type" value="Genomic_DNA"/>
</dbReference>
<accession>A0ABD3CV19</accession>